<dbReference type="OrthoDB" id="10051416at2759"/>
<feature type="region of interest" description="Disordered" evidence="1">
    <location>
        <begin position="143"/>
        <end position="217"/>
    </location>
</feature>
<feature type="compositionally biased region" description="Low complexity" evidence="1">
    <location>
        <begin position="1168"/>
        <end position="1180"/>
    </location>
</feature>
<proteinExistence type="predicted"/>
<feature type="region of interest" description="Disordered" evidence="1">
    <location>
        <begin position="343"/>
        <end position="371"/>
    </location>
</feature>
<dbReference type="Pfam" id="PF25038">
    <property type="entry name" value="Csf1_C"/>
    <property type="match status" value="3"/>
</dbReference>
<evidence type="ECO:0000313" key="4">
    <source>
        <dbReference type="EMBL" id="KAF4126463.1"/>
    </source>
</evidence>
<feature type="region of interest" description="Disordered" evidence="1">
    <location>
        <begin position="1120"/>
        <end position="1208"/>
    </location>
</feature>
<feature type="compositionally biased region" description="Low complexity" evidence="1">
    <location>
        <begin position="2949"/>
        <end position="2961"/>
    </location>
</feature>
<dbReference type="Pfam" id="PF21678">
    <property type="entry name" value="Csf1_N"/>
    <property type="match status" value="1"/>
</dbReference>
<gene>
    <name evidence="4" type="ORF">GMORB2_0199</name>
</gene>
<dbReference type="InterPro" id="IPR029636">
    <property type="entry name" value="Csf1"/>
</dbReference>
<feature type="compositionally biased region" description="Polar residues" evidence="1">
    <location>
        <begin position="2933"/>
        <end position="2942"/>
    </location>
</feature>
<dbReference type="InterPro" id="IPR056779">
    <property type="entry name" value="Csf1_C"/>
</dbReference>
<evidence type="ECO:0000259" key="3">
    <source>
        <dbReference type="Pfam" id="PF25038"/>
    </source>
</evidence>
<feature type="region of interest" description="Disordered" evidence="1">
    <location>
        <begin position="1734"/>
        <end position="1755"/>
    </location>
</feature>
<feature type="region of interest" description="Disordered" evidence="1">
    <location>
        <begin position="517"/>
        <end position="544"/>
    </location>
</feature>
<protein>
    <submittedName>
        <fullName evidence="4">Fermentation associated protein</fullName>
    </submittedName>
</protein>
<evidence type="ECO:0000256" key="1">
    <source>
        <dbReference type="SAM" id="MobiDB-lite"/>
    </source>
</evidence>
<comment type="caution">
    <text evidence="4">The sequence shown here is derived from an EMBL/GenBank/DDBJ whole genome shotgun (WGS) entry which is preliminary data.</text>
</comment>
<dbReference type="InterPro" id="IPR048636">
    <property type="entry name" value="Csf1_N"/>
</dbReference>
<feature type="compositionally biased region" description="Low complexity" evidence="1">
    <location>
        <begin position="1149"/>
        <end position="1160"/>
    </location>
</feature>
<dbReference type="EMBL" id="JAANYQ010000001">
    <property type="protein sequence ID" value="KAF4126463.1"/>
    <property type="molecule type" value="Genomic_DNA"/>
</dbReference>
<reference evidence="4" key="1">
    <citation type="submission" date="2020-03" db="EMBL/GenBank/DDBJ databases">
        <title>Site-based positive gene gene selection in Geosmithia morbida across the United States reveals a broad range of putative effectors and factors for local host and environmental adapation.</title>
        <authorList>
            <person name="Onufrak A."/>
            <person name="Murdoch R.W."/>
            <person name="Gazis R."/>
            <person name="Huff M."/>
            <person name="Staton M."/>
            <person name="Klingeman W."/>
            <person name="Hadziabdic D."/>
        </authorList>
    </citation>
    <scope>NUCLEOTIDE SEQUENCE</scope>
    <source>
        <strain evidence="4">1262</strain>
    </source>
</reference>
<sequence length="3252" mass="359413">MLLSAALSFFFLLYFNRLFASIVSYGIRTWSWHKHKIWIDIGAIQISLLGGRIFFHGLRYHGSNETFLVQHGYVTWRYWLRRVREVDVVADSPQESAVPGRDKNAKRPCRISVNLIGVEWFVYNRSPAYDSVLAGLSDSKPDHPGLQPADVFAPEAKDDSNPSLRSRRSHRDPSELTREPNGAKNETRDSEKHSLDDSSSPESRDGASSRSGSALEDDVVRRRSDLPFLVQLLPINIYCQKAAAVIGNENTKGILTFKSDYLTADIDASETQTVDPYRQVFKIDFEHPVIELKDNEDFKSDQAGRATGNQLPVQTAAKATLFRRRYRKTVIFLRKMLHRARPFNPMQVNSGPSQGAPSSRIPGDGQWQGLSRYLDDQENDDKARWSSIEYAAENTILDSPAASLTVYWDAVTKVAPHHMSHDFRTDMNGGEAPAWGMDFSIKGGSVSYGPWADRRRADLQRVFFPSLCKDASAATPIPAGSWRAPTQFKVLIELEDTVTVKVPFREQSKNWRWRGQDTHMKPKLGAGRKRRGRAAKDGKGEAGPQRPAAWLEAKVFANSTIAYDMDMFASETGYQNLLNIDLSGSELRSVVNQRILWKSGPQRMSCDLSNPLSWNSHRLWRFNFDFDDLELYLLRDHVFLLIDLIDDWTTGPPSDYLTFVPFTYLLNLQLKNTKIFVNVNEANIIDKPGALDENSFIILSSPLLCVGTSIALDSFRPEKSSIPFDIRGDRVDLSFHLPQWSTQAAFTHSGELGQVKNLVVEGGYHYHATTSPANTDTLVLSVNGDSLYTYLYGFVVRYFLLLKDNYFGEHVHFRTLDEYQEQLQLKEQNPDAEAGTGQPSKKSNDLDVMLSIKINDPKFMLPSNLYSPKRYIQGELSSLSLDLRFTNYYMDLEVDLSPLNLSFSDSEPDVDSAGGLTSSTQLYIDGIRVFGNRLFGIPPTEPTYLCNWDVSVGKVSGECISDFIHALAGTLGALGSSFDDVENALVPYFSLVFDDVTFARVAVESINIWLHIDEAAFLLSTGTIEISSNDWARSHYSSRANINIPNIQISCVNSESAARHKTHPGRPVETQAYLHTDVHLAVVGRKLHFSQKRHTQQELVRREDQRTNRTPFLIIPEYAGEFVPEPGDPPAQGVPIPPQPLLDNGSDGSSFRSTTSATSSRRSHYLRRQTSFLSSRSSARSVRRSSSHPRTTFGLRPTDLARGSSFRDDASNSFDCRSSFYSARADGSVAESQHPTLTFFSQYYEPHFALAGAQPDTREAPQLDDDDGSSVGHEEDEFLSGYATQLEDIHPNQLSDDHAHSSTLIEFTSGVTAFIKPEAIKYAMKLVSALQPVEPEDILDSLQENCISKISSLTKKKATNGSVSDLMIRLPKARIRFLTSSFSIDGSSNIVEQEEDQYDFSISKLGLVTRTSRGHDDTSNQETVGSKTSLYLQLGSAEVSASERLSSLEKPQAAMVFRVDNVAVSVGAKEVTYFDVDIGSVIGSSASGKVEYLASLIHRTSRLATELGRLIEDTSRRHEERLKYCTYRLLKEGTSTQDPSFMIRPSAVLRSVQNHLRTYDSWKLIMRLRQIWSTMDPRSRNEFMHDISGDFPLVPEDAVDFVQEEFHRWRGWDLENIRGSFLLQRVFGPTDNPPEAPAAQDALLGACSLSELQFVLDPGPKENKVGIMEIAARIDKKIPSPDSQVLSGSQGPAPLIVLNICCDEAAVNINWELGELVDDVLRLYNRSQENAGYEVSTTAKSKGATEAAPTHQPKDPMDLHLVVEVAHGSLEVETINLKSNTVTGDFKASAIMHAGNGEAPISSNVVLNCNSVTSDLLSYTRTMSSFQLVDPTVFVAQELQESSDASIRTVKATASSRDFNFAVKEDPIGLMEVLDLLLKDEVAHVLNLVERLPAKKEQKPKHSINIKDRLSTFRFNVALFLDKYTISVPLLQSLTYKISGSVARAACAANYGREIILDFDIKENSHEMQIDVRNKPRRISLLQIPPINGRISSQMQQSEHILTILSSVEMIQLDASAVYSILGALNRPQISSALEEMKEQSRTIQRHAAEVFGTKEPPSKPSPANPADESVSEQLVYNVHLTLAGLQVSSITPLASRVEPVSQVLFSVEKMYLQSSNRHEASAPISKYPEVHVNIKQIALDIRRGTRDAMRSCGRIGAGVTVSAGVQHSDDGKDDWAFDFKSPDLDISLSPETISTALVVLAYLRGKIKDLDTSRELNYLRKLRQPKPRIVVEDSDAATSEEADILDSVLSSLVYHFQLQNIRACWNVASDGDDRSSSKEDLALSIKLIQFGTKTKKSARLTIEDFQLQTVPLGQDKTIRSLHSALLPEVIFNIAYVSTPTARRMAFQAVGQSLDLRLTSGFIMPAANLAESISLSIKNVREASTEWSLTNETTKKQEGLSNTERPWNLFGKKRLENLLIDADFAGSVVHISSKRDFSDSSRTSKINRPSLAGKYGQFNADDSGSGAVLQSPGLAWKFEFQDNGHDAPTLSGEVKIDASSNILYPSVVPLILDMVASVQEVVRVDDGTVKPAAGEDAQSNPKAGSGGPDSATPAESGDENILSTDPSAFLGGARLNLALRISRQEFSLSCQPIARVAATARFDGIYVTVNTVSSADHGNFFAVSGTFSGLQASVQHVYSRDSTGSFEIETATLSLMNSKHVSGTSGLSAILNISPMKVSVNAKQLQDFLLFREIWYPEELRRSNAAPVAKPAMENLQQAHLVQRYQQVAATAAFPWTATISVAALDVAVDLGQAIGKSVFQIHNFWVSSKKTSGWEQNLCLGFHKVGVDCSGRLSGFVALQDFRLRTSIQWPRREQALNETPMVQASLGFNALRLKAAFDYQAFLVADIRTLEFLMYNVRESRSGRGDRLVAICDSEAVQVFGTTTSASQAVALYQALKKLAQERRENLQSSLKDIEKLMRRRSSTIRHAAPPQQQRASSDASKMAGDVAGEAGAESSEVEAQTKSPISLDTDVVVTLKALNLGVFPSTFAGNQVFKVEALNAYARFAASMDTGRIHSILKMTLGQLRIGLAEVRNADGPKTLSETSVEDVVQRATGSRGGTILKVPQVSAVMETWQKPNSSAIDYVFKSAFEGKVEVGWNYSRISYIRGMWAKHRKSLEQTWGRELPMTAVRITGVPEAEGGSGGVNGGGGEGRDGGTGGRSSADARTQQGQQKITAEVNVPQSKYNYLALEPPIIETPQLRDMGEATPPLEWIGLHRDKLPNLTHQIVIVSLLELAGEVEDAYAKILGVT</sequence>
<dbReference type="PANTHER" id="PTHR32085">
    <property type="entry name" value="PROTEIN CSF1"/>
    <property type="match status" value="1"/>
</dbReference>
<feature type="domain" description="Csf1 C-terminal region" evidence="3">
    <location>
        <begin position="3165"/>
        <end position="3251"/>
    </location>
</feature>
<feature type="compositionally biased region" description="Polar residues" evidence="1">
    <location>
        <begin position="346"/>
        <end position="357"/>
    </location>
</feature>
<organism evidence="4 5">
    <name type="scientific">Geosmithia morbida</name>
    <dbReference type="NCBI Taxonomy" id="1094350"/>
    <lineage>
        <taxon>Eukaryota</taxon>
        <taxon>Fungi</taxon>
        <taxon>Dikarya</taxon>
        <taxon>Ascomycota</taxon>
        <taxon>Pezizomycotina</taxon>
        <taxon>Sordariomycetes</taxon>
        <taxon>Hypocreomycetidae</taxon>
        <taxon>Hypocreales</taxon>
        <taxon>Bionectriaceae</taxon>
        <taxon>Geosmithia</taxon>
    </lineage>
</organism>
<evidence type="ECO:0000313" key="5">
    <source>
        <dbReference type="Proteomes" id="UP000749293"/>
    </source>
</evidence>
<dbReference type="GO" id="GO:0016020">
    <property type="term" value="C:membrane"/>
    <property type="evidence" value="ECO:0007669"/>
    <property type="project" value="InterPro"/>
</dbReference>
<feature type="domain" description="Csf1 C-terminal region" evidence="3">
    <location>
        <begin position="2970"/>
        <end position="3121"/>
    </location>
</feature>
<dbReference type="Proteomes" id="UP000749293">
    <property type="component" value="Unassembled WGS sequence"/>
</dbReference>
<feature type="compositionally biased region" description="Gly residues" evidence="1">
    <location>
        <begin position="3142"/>
        <end position="3161"/>
    </location>
</feature>
<feature type="region of interest" description="Disordered" evidence="1">
    <location>
        <begin position="3137"/>
        <end position="3178"/>
    </location>
</feature>
<name>A0A9P4Z3B3_9HYPO</name>
<feature type="region of interest" description="Disordered" evidence="1">
    <location>
        <begin position="2529"/>
        <end position="2563"/>
    </location>
</feature>
<evidence type="ECO:0000259" key="2">
    <source>
        <dbReference type="Pfam" id="PF21678"/>
    </source>
</evidence>
<accession>A0A9P4Z3B3</accession>
<feature type="region of interest" description="Disordered" evidence="1">
    <location>
        <begin position="2051"/>
        <end position="2070"/>
    </location>
</feature>
<dbReference type="GO" id="GO:0006113">
    <property type="term" value="P:fermentation"/>
    <property type="evidence" value="ECO:0007669"/>
    <property type="project" value="InterPro"/>
</dbReference>
<dbReference type="PANTHER" id="PTHR32085:SF3">
    <property type="entry name" value="PROTEIN CSF1"/>
    <property type="match status" value="1"/>
</dbReference>
<feature type="compositionally biased region" description="Basic and acidic residues" evidence="1">
    <location>
        <begin position="185"/>
        <end position="207"/>
    </location>
</feature>
<dbReference type="GeneID" id="55966429"/>
<dbReference type="RefSeq" id="XP_035325115.1">
    <property type="nucleotide sequence ID" value="XM_035462185.1"/>
</dbReference>
<feature type="domain" description="Csf1 N-terminal" evidence="2">
    <location>
        <begin position="10"/>
        <end position="829"/>
    </location>
</feature>
<feature type="compositionally biased region" description="Polar residues" evidence="1">
    <location>
        <begin position="3166"/>
        <end position="3178"/>
    </location>
</feature>
<keyword evidence="5" id="KW-1185">Reference proteome</keyword>
<feature type="region of interest" description="Disordered" evidence="1">
    <location>
        <begin position="2926"/>
        <end position="2964"/>
    </location>
</feature>
<feature type="domain" description="Csf1 C-terminal region" evidence="3">
    <location>
        <begin position="2493"/>
        <end position="2917"/>
    </location>
</feature>